<dbReference type="PROSITE" id="PS51898">
    <property type="entry name" value="TYR_RECOMBINASE"/>
    <property type="match status" value="1"/>
</dbReference>
<feature type="domain" description="Tyr recombinase" evidence="5">
    <location>
        <begin position="290"/>
        <end position="489"/>
    </location>
</feature>
<feature type="region of interest" description="Disordered" evidence="4">
    <location>
        <begin position="20"/>
        <end position="64"/>
    </location>
</feature>
<dbReference type="AlphaFoldDB" id="A0A495VIR9"/>
<dbReference type="InterPro" id="IPR011010">
    <property type="entry name" value="DNA_brk_join_enz"/>
</dbReference>
<dbReference type="EMBL" id="RBXO01000003">
    <property type="protein sequence ID" value="RKT49281.1"/>
    <property type="molecule type" value="Genomic_DNA"/>
</dbReference>
<keyword evidence="8" id="KW-1185">Reference proteome</keyword>
<dbReference type="OrthoDB" id="4326943at2"/>
<evidence type="ECO:0000313" key="7">
    <source>
        <dbReference type="EMBL" id="RKT49281.1"/>
    </source>
</evidence>
<evidence type="ECO:0000259" key="6">
    <source>
        <dbReference type="PROSITE" id="PS51900"/>
    </source>
</evidence>
<dbReference type="SUPFAM" id="SSF56349">
    <property type="entry name" value="DNA breaking-rejoining enzymes"/>
    <property type="match status" value="1"/>
</dbReference>
<accession>A0A495VIR9</accession>
<evidence type="ECO:0000256" key="2">
    <source>
        <dbReference type="ARBA" id="ARBA00023172"/>
    </source>
</evidence>
<comment type="caution">
    <text evidence="7">The sequence shown here is derived from an EMBL/GenBank/DDBJ whole genome shotgun (WGS) entry which is preliminary data.</text>
</comment>
<dbReference type="Gene3D" id="1.10.150.130">
    <property type="match status" value="1"/>
</dbReference>
<dbReference type="InterPro" id="IPR013762">
    <property type="entry name" value="Integrase-like_cat_sf"/>
</dbReference>
<dbReference type="PANTHER" id="PTHR30349:SF91">
    <property type="entry name" value="INTA PROTEIN"/>
    <property type="match status" value="1"/>
</dbReference>
<feature type="compositionally biased region" description="Basic and acidic residues" evidence="4">
    <location>
        <begin position="41"/>
        <end position="52"/>
    </location>
</feature>
<evidence type="ECO:0000256" key="3">
    <source>
        <dbReference type="PROSITE-ProRule" id="PRU01248"/>
    </source>
</evidence>
<dbReference type="InterPro" id="IPR002104">
    <property type="entry name" value="Integrase_catalytic"/>
</dbReference>
<feature type="compositionally biased region" description="Basic residues" evidence="4">
    <location>
        <begin position="20"/>
        <end position="33"/>
    </location>
</feature>
<evidence type="ECO:0000256" key="1">
    <source>
        <dbReference type="ARBA" id="ARBA00023125"/>
    </source>
</evidence>
<dbReference type="Gene3D" id="1.10.443.10">
    <property type="entry name" value="Intergrase catalytic core"/>
    <property type="match status" value="1"/>
</dbReference>
<dbReference type="InterPro" id="IPR050090">
    <property type="entry name" value="Tyrosine_recombinase_XerCD"/>
</dbReference>
<protein>
    <submittedName>
        <fullName evidence="7">Site-specific recombinase XerD</fullName>
    </submittedName>
</protein>
<dbReference type="CDD" id="cd01189">
    <property type="entry name" value="INT_ICEBs1_C_like"/>
    <property type="match status" value="1"/>
</dbReference>
<evidence type="ECO:0000259" key="5">
    <source>
        <dbReference type="PROSITE" id="PS51898"/>
    </source>
</evidence>
<gene>
    <name evidence="7" type="ORF">C8E97_6777</name>
</gene>
<dbReference type="GO" id="GO:0003677">
    <property type="term" value="F:DNA binding"/>
    <property type="evidence" value="ECO:0007669"/>
    <property type="project" value="UniProtKB-UniRule"/>
</dbReference>
<keyword evidence="2" id="KW-0233">DNA recombination</keyword>
<reference evidence="7 8" key="1">
    <citation type="submission" date="2018-10" db="EMBL/GenBank/DDBJ databases">
        <title>Sequencing the genomes of 1000 actinobacteria strains.</title>
        <authorList>
            <person name="Klenk H.-P."/>
        </authorList>
    </citation>
    <scope>NUCLEOTIDE SEQUENCE [LARGE SCALE GENOMIC DNA]</scope>
    <source>
        <strain evidence="7 8">DSM 43800</strain>
    </source>
</reference>
<organism evidence="7 8">
    <name type="scientific">Saccharothrix australiensis</name>
    <dbReference type="NCBI Taxonomy" id="2072"/>
    <lineage>
        <taxon>Bacteria</taxon>
        <taxon>Bacillati</taxon>
        <taxon>Actinomycetota</taxon>
        <taxon>Actinomycetes</taxon>
        <taxon>Pseudonocardiales</taxon>
        <taxon>Pseudonocardiaceae</taxon>
        <taxon>Saccharothrix</taxon>
    </lineage>
</organism>
<dbReference type="GO" id="GO:0006310">
    <property type="term" value="P:DNA recombination"/>
    <property type="evidence" value="ECO:0007669"/>
    <property type="project" value="UniProtKB-KW"/>
</dbReference>
<dbReference type="Proteomes" id="UP000282084">
    <property type="component" value="Unassembled WGS sequence"/>
</dbReference>
<feature type="domain" description="Core-binding (CB)" evidence="6">
    <location>
        <begin position="121"/>
        <end position="247"/>
    </location>
</feature>
<sequence length="507" mass="57101">MRGSIHRRCYCRDPETKKPLGKRCPKLNGKRHGTWSLRQELPNHPKTGERRNFSRSGYASSEKASNDLDKVRALLGIPDEGDNEGVERIVALLSTASKAKLPIPDFEETAARFRRGGATLHTTETLGDALSAWIAGRKSLRETTRRSYESHIRVHINPAIGHIRRDRLTVAQLDHMFTMIDERNEEIEEGNALRREARSRLAATRDRSERRAIRAELEALPPFRRITGPATQQRIRATLRKALNDLIRDDPVTHFNPAKWVELEHGKRPPALVWTDERVRQWRATGDRPSPVMVWTPAQAGVYLDHLADDPLYAMWHLFVYRGLRRGEACGVRHTDFDAKSASLSIHEQLVMLGSVVKASRPKSARSHRVIGLDAETVRVLRKHQQRQRQARMQWGAAWQDKDSGRLFTREDGAPLVPEWVTDRHERQVAAAGLPPVRLHDLRHTAASVMLAAGVEPKIVQETLGHSSITLTLDTYTSVFPHLAIKAAEATAAAIPRTGTAKRVSGA</sequence>
<name>A0A495VIR9_9PSEU</name>
<proteinExistence type="predicted"/>
<dbReference type="InterPro" id="IPR010998">
    <property type="entry name" value="Integrase_recombinase_N"/>
</dbReference>
<dbReference type="GO" id="GO:0015074">
    <property type="term" value="P:DNA integration"/>
    <property type="evidence" value="ECO:0007669"/>
    <property type="project" value="UniProtKB-KW"/>
</dbReference>
<dbReference type="PROSITE" id="PS51900">
    <property type="entry name" value="CB"/>
    <property type="match status" value="1"/>
</dbReference>
<dbReference type="Pfam" id="PF00589">
    <property type="entry name" value="Phage_integrase"/>
    <property type="match status" value="1"/>
</dbReference>
<feature type="compositionally biased region" description="Polar residues" evidence="4">
    <location>
        <begin position="54"/>
        <end position="63"/>
    </location>
</feature>
<dbReference type="InterPro" id="IPR044068">
    <property type="entry name" value="CB"/>
</dbReference>
<evidence type="ECO:0000313" key="8">
    <source>
        <dbReference type="Proteomes" id="UP000282084"/>
    </source>
</evidence>
<dbReference type="PANTHER" id="PTHR30349">
    <property type="entry name" value="PHAGE INTEGRASE-RELATED"/>
    <property type="match status" value="1"/>
</dbReference>
<keyword evidence="1 3" id="KW-0238">DNA-binding</keyword>
<evidence type="ECO:0000256" key="4">
    <source>
        <dbReference type="SAM" id="MobiDB-lite"/>
    </source>
</evidence>